<dbReference type="GO" id="GO:0006654">
    <property type="term" value="P:phosphatidic acid biosynthetic process"/>
    <property type="evidence" value="ECO:0007669"/>
    <property type="project" value="TreeGrafter"/>
</dbReference>
<dbReference type="OrthoDB" id="9806880at2"/>
<dbReference type="SUPFAM" id="SSF69593">
    <property type="entry name" value="Glycerol-3-phosphate (1)-acyltransferase"/>
    <property type="match status" value="1"/>
</dbReference>
<evidence type="ECO:0000313" key="8">
    <source>
        <dbReference type="Proteomes" id="UP000295765"/>
    </source>
</evidence>
<evidence type="ECO:0000256" key="4">
    <source>
        <dbReference type="ARBA" id="ARBA00023098"/>
    </source>
</evidence>
<sequence length="260" mass="28508">MDGVARAWRRGWRLPLVLLHLLLGALVAACLPGRGERVPSAWPMVLWCRVLCRILGLRLTVYGDPLPGRALLVANHVSWLDILCIAAVCPTHFLAKQEVAGWPLIGWLCRRAGTAFIRRGDERGARDAAERLTWRLRRRGGRVLVFPEGTSTDGRGVRRFFPRLFQAAIRARCPVQALALRYPHAGGVHPAVPFVGDDAFVAHLWRVLGAGGLHAELHFLDALPPTLSRDELARRSHAQVLAVVGGQGWPDQAPGSAAIT</sequence>
<evidence type="ECO:0000256" key="3">
    <source>
        <dbReference type="ARBA" id="ARBA00022679"/>
    </source>
</evidence>
<evidence type="ECO:0000313" key="7">
    <source>
        <dbReference type="EMBL" id="TCO80916.1"/>
    </source>
</evidence>
<keyword evidence="5 7" id="KW-0012">Acyltransferase</keyword>
<evidence type="ECO:0000259" key="6">
    <source>
        <dbReference type="SMART" id="SM00563"/>
    </source>
</evidence>
<name>A0A4R2L9T5_9GAMM</name>
<dbReference type="InterPro" id="IPR002123">
    <property type="entry name" value="Plipid/glycerol_acylTrfase"/>
</dbReference>
<evidence type="ECO:0000256" key="5">
    <source>
        <dbReference type="ARBA" id="ARBA00023315"/>
    </source>
</evidence>
<reference evidence="7 8" key="1">
    <citation type="submission" date="2019-03" db="EMBL/GenBank/DDBJ databases">
        <title>Genomic Encyclopedia of Type Strains, Phase IV (KMG-IV): sequencing the most valuable type-strain genomes for metagenomic binning, comparative biology and taxonomic classification.</title>
        <authorList>
            <person name="Goeker M."/>
        </authorList>
    </citation>
    <scope>NUCLEOTIDE SEQUENCE [LARGE SCALE GENOMIC DNA]</scope>
    <source>
        <strain evidence="7 8">DSM 25287</strain>
    </source>
</reference>
<keyword evidence="4" id="KW-0443">Lipid metabolism</keyword>
<dbReference type="Pfam" id="PF01553">
    <property type="entry name" value="Acyltransferase"/>
    <property type="match status" value="1"/>
</dbReference>
<feature type="domain" description="Phospholipid/glycerol acyltransferase" evidence="6">
    <location>
        <begin position="70"/>
        <end position="183"/>
    </location>
</feature>
<dbReference type="PANTHER" id="PTHR10434">
    <property type="entry name" value="1-ACYL-SN-GLYCEROL-3-PHOSPHATE ACYLTRANSFERASE"/>
    <property type="match status" value="1"/>
</dbReference>
<dbReference type="RefSeq" id="WP_132542703.1">
    <property type="nucleotide sequence ID" value="NZ_SLWY01000011.1"/>
</dbReference>
<keyword evidence="3 7" id="KW-0808">Transferase</keyword>
<dbReference type="Proteomes" id="UP000295765">
    <property type="component" value="Unassembled WGS sequence"/>
</dbReference>
<evidence type="ECO:0000256" key="1">
    <source>
        <dbReference type="ARBA" id="ARBA00005189"/>
    </source>
</evidence>
<dbReference type="SMART" id="SM00563">
    <property type="entry name" value="PlsC"/>
    <property type="match status" value="1"/>
</dbReference>
<dbReference type="CDD" id="cd07989">
    <property type="entry name" value="LPLAT_AGPAT-like"/>
    <property type="match status" value="1"/>
</dbReference>
<keyword evidence="8" id="KW-1185">Reference proteome</keyword>
<gene>
    <name evidence="7" type="ORF">EV699_111117</name>
</gene>
<comment type="pathway">
    <text evidence="1">Lipid metabolism.</text>
</comment>
<dbReference type="PROSITE" id="PS51257">
    <property type="entry name" value="PROKAR_LIPOPROTEIN"/>
    <property type="match status" value="1"/>
</dbReference>
<dbReference type="AlphaFoldDB" id="A0A4R2L9T5"/>
<evidence type="ECO:0000256" key="2">
    <source>
        <dbReference type="ARBA" id="ARBA00022516"/>
    </source>
</evidence>
<protein>
    <submittedName>
        <fullName evidence="7">Lyso-ornithine lipid acyltransferase</fullName>
    </submittedName>
</protein>
<proteinExistence type="predicted"/>
<dbReference type="PANTHER" id="PTHR10434:SF64">
    <property type="entry name" value="1-ACYL-SN-GLYCEROL-3-PHOSPHATE ACYLTRANSFERASE-RELATED"/>
    <property type="match status" value="1"/>
</dbReference>
<dbReference type="EMBL" id="SLWY01000011">
    <property type="protein sequence ID" value="TCO80916.1"/>
    <property type="molecule type" value="Genomic_DNA"/>
</dbReference>
<organism evidence="7 8">
    <name type="scientific">Plasticicumulans lactativorans</name>
    <dbReference type="NCBI Taxonomy" id="1133106"/>
    <lineage>
        <taxon>Bacteria</taxon>
        <taxon>Pseudomonadati</taxon>
        <taxon>Pseudomonadota</taxon>
        <taxon>Gammaproteobacteria</taxon>
        <taxon>Candidatus Competibacteraceae</taxon>
        <taxon>Plasticicumulans</taxon>
    </lineage>
</organism>
<dbReference type="GO" id="GO:0003841">
    <property type="term" value="F:1-acylglycerol-3-phosphate O-acyltransferase activity"/>
    <property type="evidence" value="ECO:0007669"/>
    <property type="project" value="TreeGrafter"/>
</dbReference>
<accession>A0A4R2L9T5</accession>
<comment type="caution">
    <text evidence="7">The sequence shown here is derived from an EMBL/GenBank/DDBJ whole genome shotgun (WGS) entry which is preliminary data.</text>
</comment>
<keyword evidence="2" id="KW-0444">Lipid biosynthesis</keyword>